<sequence>MLRVQSITMTLNNDECIALLEQIRWGGKPKCPYCESTKATAYKSERRYHCNECFTSYSVTVGTLFHKTHVELHKWFIAIRLVLSSPSSISVRQLAKEIVVNKNTARYMIERICKAALEEPEMLRMLIETDDLILR</sequence>
<proteinExistence type="predicted"/>
<protein>
    <recommendedName>
        <fullName evidence="1">Transposase zinc-ribbon domain-containing protein</fullName>
    </recommendedName>
</protein>
<dbReference type="Pfam" id="PF12760">
    <property type="entry name" value="Zn_ribbon_IS1595"/>
    <property type="match status" value="1"/>
</dbReference>
<organism evidence="2 3">
    <name type="scientific">Anabaenopsis circularis NIES-21</name>
    <dbReference type="NCBI Taxonomy" id="1085406"/>
    <lineage>
        <taxon>Bacteria</taxon>
        <taxon>Bacillati</taxon>
        <taxon>Cyanobacteriota</taxon>
        <taxon>Cyanophyceae</taxon>
        <taxon>Nostocales</taxon>
        <taxon>Nodulariaceae</taxon>
        <taxon>Anabaenopsis</taxon>
    </lineage>
</organism>
<dbReference type="EMBL" id="AP018174">
    <property type="protein sequence ID" value="BAY14326.1"/>
    <property type="molecule type" value="Genomic_DNA"/>
</dbReference>
<evidence type="ECO:0000313" key="3">
    <source>
        <dbReference type="Proteomes" id="UP000218287"/>
    </source>
</evidence>
<feature type="domain" description="Transposase zinc-ribbon" evidence="1">
    <location>
        <begin position="12"/>
        <end position="53"/>
    </location>
</feature>
<accession>A0A1Z4GAK7</accession>
<gene>
    <name evidence="2" type="ORF">NIES21_00830</name>
</gene>
<evidence type="ECO:0000313" key="2">
    <source>
        <dbReference type="EMBL" id="BAY14326.1"/>
    </source>
</evidence>
<evidence type="ECO:0000259" key="1">
    <source>
        <dbReference type="Pfam" id="PF12760"/>
    </source>
</evidence>
<keyword evidence="3" id="KW-1185">Reference proteome</keyword>
<name>A0A1Z4GAK7_9CYAN</name>
<dbReference type="AlphaFoldDB" id="A0A1Z4GAK7"/>
<dbReference type="Proteomes" id="UP000218287">
    <property type="component" value="Chromosome"/>
</dbReference>
<dbReference type="InterPro" id="IPR024442">
    <property type="entry name" value="Transposase_Zn_ribbon"/>
</dbReference>
<reference evidence="2 3" key="1">
    <citation type="submission" date="2017-06" db="EMBL/GenBank/DDBJ databases">
        <title>Genome sequencing of cyanobaciteial culture collection at National Institute for Environmental Studies (NIES).</title>
        <authorList>
            <person name="Hirose Y."/>
            <person name="Shimura Y."/>
            <person name="Fujisawa T."/>
            <person name="Nakamura Y."/>
            <person name="Kawachi M."/>
        </authorList>
    </citation>
    <scope>NUCLEOTIDE SEQUENCE [LARGE SCALE GENOMIC DNA]</scope>
    <source>
        <strain evidence="2 3">NIES-21</strain>
    </source>
</reference>